<dbReference type="EMBL" id="JH660675">
    <property type="protein sequence ID" value="EIM31604.1"/>
    <property type="molecule type" value="Genomic_DNA"/>
</dbReference>
<evidence type="ECO:0000313" key="3">
    <source>
        <dbReference type="Proteomes" id="UP000053899"/>
    </source>
</evidence>
<keyword evidence="1" id="KW-0812">Transmembrane</keyword>
<dbReference type="Proteomes" id="UP000053899">
    <property type="component" value="Unassembled WGS sequence"/>
</dbReference>
<name>I4Z5W2_9BURK</name>
<reference evidence="2 3" key="1">
    <citation type="submission" date="2012-04" db="EMBL/GenBank/DDBJ databases">
        <title>Improved High-Quality Draft sequence of Leptothrix ochracea L12.</title>
        <authorList>
            <consortium name="US DOE Joint Genome Institute"/>
            <person name="Lucas S."/>
            <person name="Han J."/>
            <person name="Lapidus A."/>
            <person name="Cheng J.-F."/>
            <person name="Goodwin L."/>
            <person name="Pitluck S."/>
            <person name="Peters L."/>
            <person name="Zeytun A."/>
            <person name="Detter J.C."/>
            <person name="Han C."/>
            <person name="Tapia R."/>
            <person name="Land M."/>
            <person name="Hauser L."/>
            <person name="Kyrpides N."/>
            <person name="Ivanova N."/>
            <person name="Pagani I."/>
            <person name="Stepanauskas R."/>
            <person name="Masland D."/>
            <person name="Poulton N."/>
            <person name="Emerson D."/>
            <person name="Fleming E."/>
            <person name="Woyke T."/>
        </authorList>
    </citation>
    <scope>NUCLEOTIDE SEQUENCE [LARGE SCALE GENOMIC DNA]</scope>
    <source>
        <strain evidence="2 3">L12</strain>
    </source>
</reference>
<sequence>MNRTLRLGLIVAAVLVVAGVGGRLMMVKGGAAAP</sequence>
<evidence type="ECO:0000256" key="1">
    <source>
        <dbReference type="SAM" id="Phobius"/>
    </source>
</evidence>
<organism evidence="2 3">
    <name type="scientific">Leptothrix ochracea L12</name>
    <dbReference type="NCBI Taxonomy" id="735332"/>
    <lineage>
        <taxon>Bacteria</taxon>
        <taxon>Pseudomonadati</taxon>
        <taxon>Pseudomonadota</taxon>
        <taxon>Betaproteobacteria</taxon>
        <taxon>Burkholderiales</taxon>
        <taxon>Sphaerotilaceae</taxon>
        <taxon>Leptothrix</taxon>
    </lineage>
</organism>
<dbReference type="HOGENOM" id="CLU_3386228_0_0_4"/>
<feature type="transmembrane region" description="Helical" evidence="1">
    <location>
        <begin position="7"/>
        <end position="26"/>
    </location>
</feature>
<accession>I4Z5W2</accession>
<keyword evidence="1" id="KW-0472">Membrane</keyword>
<gene>
    <name evidence="2" type="ORF">LepocDRAFT_00003360</name>
</gene>
<proteinExistence type="predicted"/>
<keyword evidence="1" id="KW-1133">Transmembrane helix</keyword>
<keyword evidence="3" id="KW-1185">Reference proteome</keyword>
<protein>
    <submittedName>
        <fullName evidence="2">Uncharacterized protein</fullName>
    </submittedName>
</protein>
<dbReference type="AlphaFoldDB" id="I4Z5W2"/>
<evidence type="ECO:0000313" key="2">
    <source>
        <dbReference type="EMBL" id="EIM31604.1"/>
    </source>
</evidence>
<feature type="non-terminal residue" evidence="2">
    <location>
        <position position="34"/>
    </location>
</feature>